<dbReference type="EMBL" id="BTSY01000006">
    <property type="protein sequence ID" value="GMT31667.1"/>
    <property type="molecule type" value="Genomic_DNA"/>
</dbReference>
<name>A0AAV5WKW3_9BILA</name>
<evidence type="ECO:0000313" key="3">
    <source>
        <dbReference type="Proteomes" id="UP001432322"/>
    </source>
</evidence>
<sequence length="223" mass="23819">APFGSGSRKNDDTIVLDTSMGVFGGAGSGSSNRSLRVDQSVLMGICMIPTPASTQASQDNTMAVFGSGSQGDNSVAMEDESLVEEVREERVEVATPTPLTASTRSTSTTLTHNQSIMMDESTVLGNRSIGAKDSQSSPALEDTMAVFGSGETPEDDDEYDTAMYITQQSSKSSQQPQFPSQEATINIMRGGRSSDDMDMTAGGSVLPTINIFKRRREMEEEEE</sequence>
<dbReference type="Proteomes" id="UP001432322">
    <property type="component" value="Unassembled WGS sequence"/>
</dbReference>
<feature type="compositionally biased region" description="Low complexity" evidence="1">
    <location>
        <begin position="93"/>
        <end position="109"/>
    </location>
</feature>
<comment type="caution">
    <text evidence="2">The sequence shown here is derived from an EMBL/GenBank/DDBJ whole genome shotgun (WGS) entry which is preliminary data.</text>
</comment>
<feature type="non-terminal residue" evidence="2">
    <location>
        <position position="223"/>
    </location>
</feature>
<reference evidence="2" key="1">
    <citation type="submission" date="2023-10" db="EMBL/GenBank/DDBJ databases">
        <title>Genome assembly of Pristionchus species.</title>
        <authorList>
            <person name="Yoshida K."/>
            <person name="Sommer R.J."/>
        </authorList>
    </citation>
    <scope>NUCLEOTIDE SEQUENCE</scope>
    <source>
        <strain evidence="2">RS5133</strain>
    </source>
</reference>
<feature type="region of interest" description="Disordered" evidence="1">
    <location>
        <begin position="89"/>
        <end position="109"/>
    </location>
</feature>
<feature type="non-terminal residue" evidence="2">
    <location>
        <position position="1"/>
    </location>
</feature>
<organism evidence="2 3">
    <name type="scientific">Pristionchus fissidentatus</name>
    <dbReference type="NCBI Taxonomy" id="1538716"/>
    <lineage>
        <taxon>Eukaryota</taxon>
        <taxon>Metazoa</taxon>
        <taxon>Ecdysozoa</taxon>
        <taxon>Nematoda</taxon>
        <taxon>Chromadorea</taxon>
        <taxon>Rhabditida</taxon>
        <taxon>Rhabditina</taxon>
        <taxon>Diplogasteromorpha</taxon>
        <taxon>Diplogasteroidea</taxon>
        <taxon>Neodiplogasteridae</taxon>
        <taxon>Pristionchus</taxon>
    </lineage>
</organism>
<evidence type="ECO:0000256" key="1">
    <source>
        <dbReference type="SAM" id="MobiDB-lite"/>
    </source>
</evidence>
<dbReference type="AlphaFoldDB" id="A0AAV5WKW3"/>
<evidence type="ECO:0000313" key="2">
    <source>
        <dbReference type="EMBL" id="GMT31667.1"/>
    </source>
</evidence>
<proteinExistence type="predicted"/>
<gene>
    <name evidence="2" type="ORF">PFISCL1PPCAC_22964</name>
</gene>
<keyword evidence="3" id="KW-1185">Reference proteome</keyword>
<accession>A0AAV5WKW3</accession>
<protein>
    <submittedName>
        <fullName evidence="2">Uncharacterized protein</fullName>
    </submittedName>
</protein>